<sequence>MVRDWTKSMLVATAACAVTAVASPTEFRCTEDTAPMQARLAYSGDNGMTVSWNTYSKLQQPHVRYGRNPHALSHLADSDVSVTYPTSTTYNNHVKITGLEPNTMYYYQPQCGNSTQIYTMKTARVPGDKTPFTIAVGGDLGLMGPEGLTTTTGPNGGTAPLGPNDSTTLQSLQSMESEWEFYWHPGDIAYADYWLKEEAQGFLPNFTVSDGPALYESLLNQFYDEMTPLTANRPYMVGPGNHDSNCDNGGTSVNGVAYNVSICPMGQTNFTGFRNHYRMPSDVSGGVGNFWYSFDHGMTHFIQLNTETDIGDGFLAPDAPGSSEGMNSGPFGSYPNEQIDWLKKDLESVDRKKTPWVIAAVHRPWYVSANNISSTICTICKDVFEPLLVEHNVDLVIQAHNHFYERNQPLNDYVIDPAGLNNPTSPWYITTAAPGHYSGLDKYLSPLKPYVVYAEDTAYGWSKITFHNCTHMTHDFVSSSNNTILDTATLYKDRKCNSENAQHHGWF</sequence>
<dbReference type="InterPro" id="IPR041792">
    <property type="entry name" value="MPP_PAP"/>
</dbReference>
<dbReference type="Pfam" id="PF16656">
    <property type="entry name" value="Pur_ac_phosph_N"/>
    <property type="match status" value="1"/>
</dbReference>
<keyword evidence="3" id="KW-0325">Glycoprotein</keyword>
<dbReference type="PANTHER" id="PTHR22953">
    <property type="entry name" value="ACID PHOSPHATASE RELATED"/>
    <property type="match status" value="1"/>
</dbReference>
<dbReference type="PANTHER" id="PTHR22953:SF145">
    <property type="entry name" value="PURPLE ACID PHOSPHATASE"/>
    <property type="match status" value="1"/>
</dbReference>
<dbReference type="Gene3D" id="3.60.21.10">
    <property type="match status" value="1"/>
</dbReference>
<evidence type="ECO:0000313" key="9">
    <source>
        <dbReference type="Proteomes" id="UP001149163"/>
    </source>
</evidence>
<dbReference type="Proteomes" id="UP001149163">
    <property type="component" value="Unassembled WGS sequence"/>
</dbReference>
<name>A0A9W9IDK3_9EURO</name>
<dbReference type="InterPro" id="IPR029052">
    <property type="entry name" value="Metallo-depent_PP-like"/>
</dbReference>
<evidence type="ECO:0000313" key="8">
    <source>
        <dbReference type="EMBL" id="KAJ5175290.1"/>
    </source>
</evidence>
<feature type="chain" id="PRO_5041014494" description="Purple acid phosphatase" evidence="4">
    <location>
        <begin position="23"/>
        <end position="507"/>
    </location>
</feature>
<feature type="signal peptide" evidence="4">
    <location>
        <begin position="1"/>
        <end position="22"/>
    </location>
</feature>
<evidence type="ECO:0000256" key="1">
    <source>
        <dbReference type="ARBA" id="ARBA00022729"/>
    </source>
</evidence>
<dbReference type="GO" id="GO:0046872">
    <property type="term" value="F:metal ion binding"/>
    <property type="evidence" value="ECO:0007669"/>
    <property type="project" value="InterPro"/>
</dbReference>
<keyword evidence="1 4" id="KW-0732">Signal</keyword>
<dbReference type="SUPFAM" id="SSF56300">
    <property type="entry name" value="Metallo-dependent phosphatases"/>
    <property type="match status" value="1"/>
</dbReference>
<organism evidence="8 9">
    <name type="scientific">Penicillium canariense</name>
    <dbReference type="NCBI Taxonomy" id="189055"/>
    <lineage>
        <taxon>Eukaryota</taxon>
        <taxon>Fungi</taxon>
        <taxon>Dikarya</taxon>
        <taxon>Ascomycota</taxon>
        <taxon>Pezizomycotina</taxon>
        <taxon>Eurotiomycetes</taxon>
        <taxon>Eurotiomycetidae</taxon>
        <taxon>Eurotiales</taxon>
        <taxon>Aspergillaceae</taxon>
        <taxon>Penicillium</taxon>
    </lineage>
</organism>
<accession>A0A9W9IDK3</accession>
<evidence type="ECO:0000259" key="7">
    <source>
        <dbReference type="Pfam" id="PF16656"/>
    </source>
</evidence>
<dbReference type="OrthoDB" id="45007at2759"/>
<evidence type="ECO:0000256" key="3">
    <source>
        <dbReference type="ARBA" id="ARBA00023180"/>
    </source>
</evidence>
<comment type="caution">
    <text evidence="8">The sequence shown here is derived from an EMBL/GenBank/DDBJ whole genome shotgun (WGS) entry which is preliminary data.</text>
</comment>
<evidence type="ECO:0000259" key="5">
    <source>
        <dbReference type="Pfam" id="PF00149"/>
    </source>
</evidence>
<evidence type="ECO:0000256" key="4">
    <source>
        <dbReference type="RuleBase" id="RU361203"/>
    </source>
</evidence>
<reference evidence="8" key="2">
    <citation type="journal article" date="2023" name="IMA Fungus">
        <title>Comparative genomic study of the Penicillium genus elucidates a diverse pangenome and 15 lateral gene transfer events.</title>
        <authorList>
            <person name="Petersen C."/>
            <person name="Sorensen T."/>
            <person name="Nielsen M.R."/>
            <person name="Sondergaard T.E."/>
            <person name="Sorensen J.L."/>
            <person name="Fitzpatrick D.A."/>
            <person name="Frisvad J.C."/>
            <person name="Nielsen K.L."/>
        </authorList>
    </citation>
    <scope>NUCLEOTIDE SEQUENCE</scope>
    <source>
        <strain evidence="8">IBT 26290</strain>
    </source>
</reference>
<dbReference type="GeneID" id="81422468"/>
<dbReference type="InterPro" id="IPR004843">
    <property type="entry name" value="Calcineurin-like_PHP"/>
</dbReference>
<feature type="domain" description="Calcineurin-like phosphoesterase" evidence="5">
    <location>
        <begin position="181"/>
        <end position="403"/>
    </location>
</feature>
<comment type="catalytic activity">
    <reaction evidence="4">
        <text>a phosphate monoester + H2O = an alcohol + phosphate</text>
        <dbReference type="Rhea" id="RHEA:15017"/>
        <dbReference type="ChEBI" id="CHEBI:15377"/>
        <dbReference type="ChEBI" id="CHEBI:30879"/>
        <dbReference type="ChEBI" id="CHEBI:43474"/>
        <dbReference type="ChEBI" id="CHEBI:67140"/>
        <dbReference type="EC" id="3.1.3.2"/>
    </reaction>
</comment>
<dbReference type="AlphaFoldDB" id="A0A9W9IDK3"/>
<dbReference type="EC" id="3.1.3.2" evidence="4"/>
<keyword evidence="2 4" id="KW-0378">Hydrolase</keyword>
<dbReference type="InterPro" id="IPR008963">
    <property type="entry name" value="Purple_acid_Pase-like_N"/>
</dbReference>
<feature type="domain" description="Purple acid phosphatase C-terminal" evidence="6">
    <location>
        <begin position="425"/>
        <end position="487"/>
    </location>
</feature>
<evidence type="ECO:0000259" key="6">
    <source>
        <dbReference type="Pfam" id="PF14008"/>
    </source>
</evidence>
<dbReference type="EMBL" id="JAPQKN010000001">
    <property type="protein sequence ID" value="KAJ5175290.1"/>
    <property type="molecule type" value="Genomic_DNA"/>
</dbReference>
<protein>
    <recommendedName>
        <fullName evidence="4">Purple acid phosphatase</fullName>
        <ecNumber evidence="4">3.1.3.2</ecNumber>
    </recommendedName>
</protein>
<feature type="domain" description="Purple acid phosphatase N-terminal" evidence="7">
    <location>
        <begin position="35"/>
        <end position="122"/>
    </location>
</feature>
<keyword evidence="9" id="KW-1185">Reference proteome</keyword>
<evidence type="ECO:0000256" key="2">
    <source>
        <dbReference type="ARBA" id="ARBA00022801"/>
    </source>
</evidence>
<dbReference type="RefSeq" id="XP_056546898.1">
    <property type="nucleotide sequence ID" value="XM_056683292.1"/>
</dbReference>
<comment type="similarity">
    <text evidence="4">Belongs to the metallophosphoesterase superfamily. Purple acid phosphatase family.</text>
</comment>
<dbReference type="InterPro" id="IPR039331">
    <property type="entry name" value="PAPs-like"/>
</dbReference>
<dbReference type="SUPFAM" id="SSF49363">
    <property type="entry name" value="Purple acid phosphatase, N-terminal domain"/>
    <property type="match status" value="1"/>
</dbReference>
<reference evidence="8" key="1">
    <citation type="submission" date="2022-11" db="EMBL/GenBank/DDBJ databases">
        <authorList>
            <person name="Petersen C."/>
        </authorList>
    </citation>
    <scope>NUCLEOTIDE SEQUENCE</scope>
    <source>
        <strain evidence="8">IBT 26290</strain>
    </source>
</reference>
<gene>
    <name evidence="8" type="ORF">N7482_001167</name>
</gene>
<dbReference type="InterPro" id="IPR015914">
    <property type="entry name" value="PAPs_N"/>
</dbReference>
<dbReference type="Gene3D" id="2.60.40.380">
    <property type="entry name" value="Purple acid phosphatase-like, N-terminal"/>
    <property type="match status" value="1"/>
</dbReference>
<dbReference type="InterPro" id="IPR025733">
    <property type="entry name" value="PAPs_C"/>
</dbReference>
<dbReference type="CDD" id="cd00839">
    <property type="entry name" value="MPP_PAPs"/>
    <property type="match status" value="1"/>
</dbReference>
<dbReference type="Pfam" id="PF14008">
    <property type="entry name" value="Metallophos_C"/>
    <property type="match status" value="1"/>
</dbReference>
<dbReference type="Pfam" id="PF00149">
    <property type="entry name" value="Metallophos"/>
    <property type="match status" value="1"/>
</dbReference>
<dbReference type="GO" id="GO:0003993">
    <property type="term" value="F:acid phosphatase activity"/>
    <property type="evidence" value="ECO:0007669"/>
    <property type="project" value="UniProtKB-EC"/>
</dbReference>
<proteinExistence type="inferred from homology"/>